<comment type="subcellular location">
    <subcellularLocation>
        <location evidence="1">Cell membrane</location>
        <topology evidence="1">Multi-pass membrane protein</topology>
    </subcellularLocation>
</comment>
<dbReference type="Pfam" id="PF02706">
    <property type="entry name" value="Wzz"/>
    <property type="match status" value="1"/>
</dbReference>
<evidence type="ECO:0000259" key="11">
    <source>
        <dbReference type="Pfam" id="PF02706"/>
    </source>
</evidence>
<dbReference type="InterPro" id="IPR003856">
    <property type="entry name" value="LPS_length_determ_N"/>
</dbReference>
<reference evidence="13" key="1">
    <citation type="submission" date="2023-03" db="EMBL/GenBank/DDBJ databases">
        <authorList>
            <person name="Cremers G."/>
            <person name="Picone N."/>
        </authorList>
    </citation>
    <scope>NUCLEOTIDE SEQUENCE</scope>
    <source>
        <strain evidence="13">Sample_alias</strain>
    </source>
</reference>
<dbReference type="RefSeq" id="WP_009060258.1">
    <property type="nucleotide sequence ID" value="NZ_LXJS01000056.1"/>
</dbReference>
<evidence type="ECO:0000256" key="2">
    <source>
        <dbReference type="ARBA" id="ARBA00022475"/>
    </source>
</evidence>
<protein>
    <submittedName>
        <fullName evidence="13">Capsular polysaccharide synthesis enzyme cpsD fused to Mrp family ATPase</fullName>
    </submittedName>
</protein>
<evidence type="ECO:0000256" key="9">
    <source>
        <dbReference type="SAM" id="MobiDB-lite"/>
    </source>
</evidence>
<organism evidence="13 14">
    <name type="scientific">Candidatus Methylacidiphilum fumarolicum</name>
    <dbReference type="NCBI Taxonomy" id="591154"/>
    <lineage>
        <taxon>Bacteria</taxon>
        <taxon>Pseudomonadati</taxon>
        <taxon>Verrucomicrobiota</taxon>
        <taxon>Methylacidiphilae</taxon>
        <taxon>Methylacidiphilales</taxon>
        <taxon>Methylacidiphilaceae</taxon>
        <taxon>Methylacidiphilum (ex Ratnadevi et al. 2023)</taxon>
    </lineage>
</organism>
<evidence type="ECO:0000256" key="10">
    <source>
        <dbReference type="SAM" id="Phobius"/>
    </source>
</evidence>
<evidence type="ECO:0000256" key="1">
    <source>
        <dbReference type="ARBA" id="ARBA00004651"/>
    </source>
</evidence>
<evidence type="ECO:0000256" key="7">
    <source>
        <dbReference type="ARBA" id="ARBA00023136"/>
    </source>
</evidence>
<dbReference type="SUPFAM" id="SSF52540">
    <property type="entry name" value="P-loop containing nucleoside triphosphate hydrolases"/>
    <property type="match status" value="1"/>
</dbReference>
<keyword evidence="2" id="KW-1003">Cell membrane</keyword>
<keyword evidence="6 10" id="KW-1133">Transmembrane helix</keyword>
<dbReference type="NCBIfam" id="TIGR01007">
    <property type="entry name" value="eps_fam"/>
    <property type="match status" value="1"/>
</dbReference>
<keyword evidence="5" id="KW-0067">ATP-binding</keyword>
<dbReference type="EMBL" id="OX458932">
    <property type="protein sequence ID" value="CAI9084841.1"/>
    <property type="molecule type" value="Genomic_DNA"/>
</dbReference>
<keyword evidence="3 10" id="KW-0812">Transmembrane</keyword>
<keyword evidence="7 10" id="KW-0472">Membrane</keyword>
<evidence type="ECO:0000256" key="3">
    <source>
        <dbReference type="ARBA" id="ARBA00022692"/>
    </source>
</evidence>
<evidence type="ECO:0000256" key="6">
    <source>
        <dbReference type="ARBA" id="ARBA00022989"/>
    </source>
</evidence>
<dbReference type="InterPro" id="IPR032807">
    <property type="entry name" value="GNVR"/>
</dbReference>
<dbReference type="PANTHER" id="PTHR32309">
    <property type="entry name" value="TYROSINE-PROTEIN KINASE"/>
    <property type="match status" value="1"/>
</dbReference>
<keyword evidence="8" id="KW-0175">Coiled coil</keyword>
<evidence type="ECO:0000313" key="13">
    <source>
        <dbReference type="EMBL" id="CAI9084841.1"/>
    </source>
</evidence>
<feature type="coiled-coil region" evidence="8">
    <location>
        <begin position="226"/>
        <end position="253"/>
    </location>
</feature>
<gene>
    <name evidence="13" type="primary">gumC</name>
    <name evidence="13" type="ORF">MFUM_0450</name>
</gene>
<evidence type="ECO:0000256" key="8">
    <source>
        <dbReference type="SAM" id="Coils"/>
    </source>
</evidence>
<evidence type="ECO:0000256" key="5">
    <source>
        <dbReference type="ARBA" id="ARBA00022840"/>
    </source>
</evidence>
<dbReference type="Pfam" id="PF10609">
    <property type="entry name" value="ParA"/>
    <property type="match status" value="1"/>
</dbReference>
<feature type="transmembrane region" description="Helical" evidence="10">
    <location>
        <begin position="51"/>
        <end position="71"/>
    </location>
</feature>
<dbReference type="PANTHER" id="PTHR32309:SF13">
    <property type="entry name" value="FERRIC ENTEROBACTIN TRANSPORT PROTEIN FEPE"/>
    <property type="match status" value="1"/>
</dbReference>
<dbReference type="Proteomes" id="UP001161497">
    <property type="component" value="Chromosome"/>
</dbReference>
<dbReference type="CDD" id="cd05387">
    <property type="entry name" value="BY-kinase"/>
    <property type="match status" value="1"/>
</dbReference>
<feature type="compositionally biased region" description="Basic and acidic residues" evidence="9">
    <location>
        <begin position="1"/>
        <end position="13"/>
    </location>
</feature>
<proteinExistence type="predicted"/>
<dbReference type="Pfam" id="PF13807">
    <property type="entry name" value="GNVR"/>
    <property type="match status" value="1"/>
</dbReference>
<dbReference type="InterPro" id="IPR033756">
    <property type="entry name" value="YlxH/NBP35"/>
</dbReference>
<evidence type="ECO:0000259" key="12">
    <source>
        <dbReference type="Pfam" id="PF13807"/>
    </source>
</evidence>
<dbReference type="InterPro" id="IPR027417">
    <property type="entry name" value="P-loop_NTPase"/>
</dbReference>
<dbReference type="InterPro" id="IPR050445">
    <property type="entry name" value="Bact_polysacc_biosynth/exp"/>
</dbReference>
<feature type="domain" description="Tyrosine-protein kinase G-rich" evidence="12">
    <location>
        <begin position="400"/>
        <end position="473"/>
    </location>
</feature>
<feature type="coiled-coil region" evidence="8">
    <location>
        <begin position="341"/>
        <end position="390"/>
    </location>
</feature>
<feature type="region of interest" description="Disordered" evidence="9">
    <location>
        <begin position="1"/>
        <end position="20"/>
    </location>
</feature>
<evidence type="ECO:0000313" key="14">
    <source>
        <dbReference type="Proteomes" id="UP001161497"/>
    </source>
</evidence>
<keyword evidence="4" id="KW-0547">Nucleotide-binding</keyword>
<evidence type="ECO:0000256" key="4">
    <source>
        <dbReference type="ARBA" id="ARBA00022741"/>
    </source>
</evidence>
<dbReference type="Gene3D" id="3.40.50.300">
    <property type="entry name" value="P-loop containing nucleotide triphosphate hydrolases"/>
    <property type="match status" value="1"/>
</dbReference>
<name>A0ABN8XET5_9BACT</name>
<accession>A0ABN8XET5</accession>
<feature type="domain" description="Polysaccharide chain length determinant N-terminal" evidence="11">
    <location>
        <begin position="42"/>
        <end position="131"/>
    </location>
</feature>
<sequence>MGEELQKIPEHNVPHNQIQDPNSLTAIPSDPYYSFSTGEWLKERFNEIYRYKAVVVISFLLILLFTILFTFTQKPVYRGVATIKINFNKSEVLPYKTVGEDQAGLFDFENFFKTQVEILKSRSLAQRVVERLDLDEHPDWLGLKKESFRKHSINPSEGIEPTSEINLYAEYLLKNLQVTPVRNTRLVQIKFDSVNAQAAAQIANAYAEAFIAFGLDRKLEANQHARHFLAQQLDSMRKKLALAEEKLATFTEQTGIVKFPGVDRSPAEQELNRVSEAVSKARFEMIRREVYLEKAKAAMDAGKLAAIPDSPFTVDLKKILLKEQAKYRELEDIYKEEYPKMSRLRTEIEGLNKEISEEKEATIEKLEADYEAAKRHYESLEEEWKEAMVKVKKEGRLLSQYALLKREADTDREMYTGLLKRLKETDITSALNSGNIEVIETSPIPKVPVKPQKIRNILFALVFGSLTSCGLALGLAKLDTRIRSKEEIEKQLGIPVLGSIPDIELIKGEGIDEIPKDIPFALTTYSSPESFVSNAFRQIRTLLHYAIPNRKPQLIAITSTYPSEGKSSTIVNLATVLGQQGTVLIIDGDLRKPSLHKSLGLRPRPGLSEILTGQVNIEEALQLSTIPNVWAISGGRAAIHPTDLLGSESMHSLIQLVRQYFCYILIDTPPMHGMPDAAIIGSVTDGLIYVIQAGRIERKDFLQNLQILATVNARILGVVLNKTTTSYQSYYSYYAYKEKNEIQNKNQTQSLSPFHSLQFLNDWVQEKIKRPDK</sequence>
<dbReference type="InterPro" id="IPR005702">
    <property type="entry name" value="Wzc-like_C"/>
</dbReference>
<keyword evidence="14" id="KW-1185">Reference proteome</keyword>